<dbReference type="SUPFAM" id="SSF49503">
    <property type="entry name" value="Cupredoxins"/>
    <property type="match status" value="1"/>
</dbReference>
<keyword evidence="9 18" id="KW-0999">Mitochondrion inner membrane</keyword>
<dbReference type="SUPFAM" id="SSF81464">
    <property type="entry name" value="Cytochrome c oxidase subunit II-like, transmembrane region"/>
    <property type="match status" value="1"/>
</dbReference>
<dbReference type="GeneID" id="20834617"/>
<dbReference type="Pfam" id="PF00116">
    <property type="entry name" value="COX2"/>
    <property type="match status" value="1"/>
</dbReference>
<evidence type="ECO:0000256" key="5">
    <source>
        <dbReference type="ARBA" id="ARBA00022448"/>
    </source>
</evidence>
<keyword evidence="16 18" id="KW-0472">Membrane</keyword>
<feature type="domain" description="Cytochrome oxidase subunit II transmembrane region profile" evidence="21">
    <location>
        <begin position="1"/>
        <end position="91"/>
    </location>
</feature>
<keyword evidence="13 19" id="KW-1133">Transmembrane helix</keyword>
<dbReference type="Gene3D" id="1.10.287.90">
    <property type="match status" value="1"/>
</dbReference>
<comment type="catalytic activity">
    <reaction evidence="17">
        <text>4 Fe(II)-[cytochrome c] + O2 + 8 H(+)(in) = 4 Fe(III)-[cytochrome c] + 2 H2O + 4 H(+)(out)</text>
        <dbReference type="Rhea" id="RHEA:11436"/>
        <dbReference type="Rhea" id="RHEA-COMP:10350"/>
        <dbReference type="Rhea" id="RHEA-COMP:14399"/>
        <dbReference type="ChEBI" id="CHEBI:15377"/>
        <dbReference type="ChEBI" id="CHEBI:15378"/>
        <dbReference type="ChEBI" id="CHEBI:15379"/>
        <dbReference type="ChEBI" id="CHEBI:29033"/>
        <dbReference type="ChEBI" id="CHEBI:29034"/>
        <dbReference type="EC" id="7.1.1.9"/>
    </reaction>
    <physiologicalReaction direction="left-to-right" evidence="17">
        <dbReference type="Rhea" id="RHEA:11437"/>
    </physiologicalReaction>
</comment>
<geneLocation type="mitochondrion" evidence="22"/>
<comment type="function">
    <text evidence="18">Component of the cytochrome c oxidase, the last enzyme in the mitochondrial electron transport chain which drives oxidative phosphorylation. The respiratory chain contains 3 multisubunit complexes succinate dehydrogenase (complex II, CII), ubiquinol-cytochrome c oxidoreductase (cytochrome b-c1 complex, complex III, CIII) and cytochrome c oxidase (complex IV, CIV), that cooperate to transfer electrons derived from NADH and succinate to molecular oxygen, creating an electrochemical gradient over the inner membrane that drives transmembrane transport and the ATP synthase. Cytochrome c oxidase is the component of the respiratory chain that catalyzes the reduction of oxygen to water. Electrons originating from reduced cytochrome c in the intermembrane space (IMS) are transferred via the dinuclear copper A center (CU(A)) of subunit 2 and heme A of subunit 1 to the active site in subunit 1, a binuclear center (BNC) formed by heme A3 and copper B (CU(B)). The BNC reduces molecular oxygen to 2 water molecules using 4 electrons from cytochrome c in the IMS and 4 protons from the mitochondrial matrix.</text>
</comment>
<evidence type="ECO:0000256" key="12">
    <source>
        <dbReference type="ARBA" id="ARBA00022982"/>
    </source>
</evidence>
<dbReference type="FunFam" id="2.60.40.420:FF:000001">
    <property type="entry name" value="Cytochrome c oxidase subunit 2"/>
    <property type="match status" value="1"/>
</dbReference>
<evidence type="ECO:0000256" key="9">
    <source>
        <dbReference type="ARBA" id="ARBA00022792"/>
    </source>
</evidence>
<keyword evidence="10" id="KW-0460">Magnesium</keyword>
<dbReference type="InterPro" id="IPR001505">
    <property type="entry name" value="Copper_CuA"/>
</dbReference>
<evidence type="ECO:0000256" key="17">
    <source>
        <dbReference type="ARBA" id="ARBA00049512"/>
    </source>
</evidence>
<evidence type="ECO:0000259" key="20">
    <source>
        <dbReference type="PROSITE" id="PS50857"/>
    </source>
</evidence>
<organism evidence="22">
    <name type="scientific">Hemiodoecus leai</name>
    <dbReference type="NCBI Taxonomy" id="1254501"/>
    <lineage>
        <taxon>Eukaryota</taxon>
        <taxon>Metazoa</taxon>
        <taxon>Ecdysozoa</taxon>
        <taxon>Arthropoda</taxon>
        <taxon>Hexapoda</taxon>
        <taxon>Insecta</taxon>
        <taxon>Pterygota</taxon>
        <taxon>Neoptera</taxon>
        <taxon>Paraneoptera</taxon>
        <taxon>Hemiptera</taxon>
        <taxon>Coleorrhyncha</taxon>
        <taxon>Peloridiidae</taxon>
        <taxon>Hemiodoecus</taxon>
    </lineage>
</organism>
<dbReference type="Pfam" id="PF02790">
    <property type="entry name" value="COX2_TM"/>
    <property type="match status" value="1"/>
</dbReference>
<dbReference type="RefSeq" id="YP_009093732.1">
    <property type="nucleotide sequence ID" value="NC_025329.1"/>
</dbReference>
<dbReference type="Gene3D" id="2.60.40.420">
    <property type="entry name" value="Cupredoxins - blue copper proteins"/>
    <property type="match status" value="1"/>
</dbReference>
<keyword evidence="5 18" id="KW-0813">Transport</keyword>
<comment type="similarity">
    <text evidence="2 18">Belongs to the cytochrome c oxidase subunit 2 family.</text>
</comment>
<evidence type="ECO:0000256" key="2">
    <source>
        <dbReference type="ARBA" id="ARBA00007866"/>
    </source>
</evidence>
<comment type="cofactor">
    <cofactor evidence="18">
        <name>Cu cation</name>
        <dbReference type="ChEBI" id="CHEBI:23378"/>
    </cofactor>
    <text evidence="18">Binds a copper A center.</text>
</comment>
<dbReference type="PRINTS" id="PR01166">
    <property type="entry name" value="CYCOXIDASEII"/>
</dbReference>
<dbReference type="EMBL" id="KM035420">
    <property type="protein sequence ID" value="AIS38305.1"/>
    <property type="molecule type" value="Genomic_DNA"/>
</dbReference>
<evidence type="ECO:0000259" key="21">
    <source>
        <dbReference type="PROSITE" id="PS50999"/>
    </source>
</evidence>
<keyword evidence="15 18" id="KW-0496">Mitochondrion</keyword>
<evidence type="ECO:0000256" key="10">
    <source>
        <dbReference type="ARBA" id="ARBA00022842"/>
    </source>
</evidence>
<evidence type="ECO:0000256" key="7">
    <source>
        <dbReference type="ARBA" id="ARBA00022692"/>
    </source>
</evidence>
<dbReference type="GO" id="GO:0005743">
    <property type="term" value="C:mitochondrial inner membrane"/>
    <property type="evidence" value="ECO:0007669"/>
    <property type="project" value="UniProtKB-SubCell"/>
</dbReference>
<dbReference type="PROSITE" id="PS00078">
    <property type="entry name" value="COX2"/>
    <property type="match status" value="1"/>
</dbReference>
<evidence type="ECO:0000313" key="22">
    <source>
        <dbReference type="EMBL" id="AIS38305.1"/>
    </source>
</evidence>
<feature type="transmembrane region" description="Helical" evidence="19">
    <location>
        <begin position="21"/>
        <end position="43"/>
    </location>
</feature>
<keyword evidence="6 18" id="KW-0679">Respiratory chain</keyword>
<reference evidence="22" key="1">
    <citation type="journal article" date="2014" name="Mitochondrial DNA">
        <title>The complete mitochondrial genome of Hemiodoecus leai (Hemiptera: Coleorrhyncha: Peloridiidae).</title>
        <authorList>
            <person name="Gao J."/>
            <person name="Liang A."/>
        </authorList>
    </citation>
    <scope>NUCLEOTIDE SEQUENCE</scope>
</reference>
<feature type="transmembrane region" description="Helical" evidence="19">
    <location>
        <begin position="63"/>
        <end position="87"/>
    </location>
</feature>
<dbReference type="CDD" id="cd13912">
    <property type="entry name" value="CcO_II_C"/>
    <property type="match status" value="1"/>
</dbReference>
<keyword evidence="14 18" id="KW-0186">Copper</keyword>
<dbReference type="InterPro" id="IPR008972">
    <property type="entry name" value="Cupredoxin"/>
</dbReference>
<evidence type="ECO:0000256" key="1">
    <source>
        <dbReference type="ARBA" id="ARBA00004448"/>
    </source>
</evidence>
<dbReference type="InterPro" id="IPR034210">
    <property type="entry name" value="CcO_II_C"/>
</dbReference>
<dbReference type="GO" id="GO:0005507">
    <property type="term" value="F:copper ion binding"/>
    <property type="evidence" value="ECO:0007669"/>
    <property type="project" value="InterPro"/>
</dbReference>
<keyword evidence="8 18" id="KW-0479">Metal-binding</keyword>
<dbReference type="PANTHER" id="PTHR22888">
    <property type="entry name" value="CYTOCHROME C OXIDASE, SUBUNIT II"/>
    <property type="match status" value="1"/>
</dbReference>
<keyword evidence="7 18" id="KW-0812">Transmembrane</keyword>
<gene>
    <name evidence="22" type="primary">COX2</name>
</gene>
<evidence type="ECO:0000256" key="14">
    <source>
        <dbReference type="ARBA" id="ARBA00023008"/>
    </source>
</evidence>
<evidence type="ECO:0000256" key="3">
    <source>
        <dbReference type="ARBA" id="ARBA00011164"/>
    </source>
</evidence>
<dbReference type="PANTHER" id="PTHR22888:SF9">
    <property type="entry name" value="CYTOCHROME C OXIDASE SUBUNIT 2"/>
    <property type="match status" value="1"/>
</dbReference>
<dbReference type="CTD" id="4513"/>
<dbReference type="InterPro" id="IPR011759">
    <property type="entry name" value="Cyt_c_oxidase_su2_TM_dom"/>
</dbReference>
<comment type="subcellular location">
    <subcellularLocation>
        <location evidence="1 18">Mitochondrion inner membrane</location>
        <topology evidence="1 18">Multi-pass membrane protein</topology>
    </subcellularLocation>
</comment>
<proteinExistence type="inferred from homology"/>
<comment type="subunit">
    <text evidence="3">Component of the cytochrome c oxidase (complex IV, CIV), a multisubunit enzyme composed of a catalytic core of 3 subunits and several supernumerary subunits. The complex exists as a monomer or a dimer and forms supercomplexes (SCs) in the inner mitochondrial membrane with ubiquinol-cytochrome c oxidoreductase (cytochrome b-c1 complex, complex III, CIII).</text>
</comment>
<evidence type="ECO:0000256" key="8">
    <source>
        <dbReference type="ARBA" id="ARBA00022723"/>
    </source>
</evidence>
<dbReference type="NCBIfam" id="TIGR02866">
    <property type="entry name" value="CoxB"/>
    <property type="match status" value="1"/>
</dbReference>
<dbReference type="InterPro" id="IPR045187">
    <property type="entry name" value="CcO_II"/>
</dbReference>
<feature type="domain" description="Cytochrome oxidase subunit II copper A binding" evidence="20">
    <location>
        <begin position="92"/>
        <end position="225"/>
    </location>
</feature>
<evidence type="ECO:0000256" key="4">
    <source>
        <dbReference type="ARBA" id="ARBA00015946"/>
    </source>
</evidence>
<name>A0A0U1XEB4_9HEMI</name>
<evidence type="ECO:0000256" key="11">
    <source>
        <dbReference type="ARBA" id="ARBA00022967"/>
    </source>
</evidence>
<sequence length="228" mass="26570">MMTWSNILFQDSNSPLMEQLIFFHDYIFLVIILTTIFLTYLLSTTSFNKLCNRSLIEEQTLELVWTTLPMFILLLIAFPSIHLLYLMDEITKPSMTMKIIGHQWYWSYEYPDFHNKEMNSYMKLISDSNPTDFRLLEVNNQIMVPYQIPIRLIVTSEDVLHSWTVPSLGIKIDAIPGRLNQMGLSMARPGLYYGQCSEICGINHSFMPICIESTTPKSFLTQIQIMDN</sequence>
<evidence type="ECO:0000256" key="16">
    <source>
        <dbReference type="ARBA" id="ARBA00023136"/>
    </source>
</evidence>
<dbReference type="AlphaFoldDB" id="A0A0U1XEB4"/>
<dbReference type="InterPro" id="IPR036257">
    <property type="entry name" value="Cyt_c_oxidase_su2_TM_sf"/>
</dbReference>
<evidence type="ECO:0000256" key="6">
    <source>
        <dbReference type="ARBA" id="ARBA00022660"/>
    </source>
</evidence>
<dbReference type="PROSITE" id="PS50857">
    <property type="entry name" value="COX2_CUA"/>
    <property type="match status" value="1"/>
</dbReference>
<dbReference type="GO" id="GO:0016491">
    <property type="term" value="F:oxidoreductase activity"/>
    <property type="evidence" value="ECO:0007669"/>
    <property type="project" value="InterPro"/>
</dbReference>
<keyword evidence="11" id="KW-1278">Translocase</keyword>
<evidence type="ECO:0000256" key="13">
    <source>
        <dbReference type="ARBA" id="ARBA00022989"/>
    </source>
</evidence>
<evidence type="ECO:0000256" key="18">
    <source>
        <dbReference type="RuleBase" id="RU000457"/>
    </source>
</evidence>
<evidence type="ECO:0000256" key="19">
    <source>
        <dbReference type="SAM" id="Phobius"/>
    </source>
</evidence>
<dbReference type="InterPro" id="IPR014222">
    <property type="entry name" value="Cyt_c_oxidase_su2"/>
</dbReference>
<evidence type="ECO:0000256" key="15">
    <source>
        <dbReference type="ARBA" id="ARBA00023128"/>
    </source>
</evidence>
<dbReference type="InterPro" id="IPR002429">
    <property type="entry name" value="CcO_II-like_C"/>
</dbReference>
<dbReference type="GO" id="GO:0042773">
    <property type="term" value="P:ATP synthesis coupled electron transport"/>
    <property type="evidence" value="ECO:0007669"/>
    <property type="project" value="TreeGrafter"/>
</dbReference>
<dbReference type="PROSITE" id="PS50999">
    <property type="entry name" value="COX2_TM"/>
    <property type="match status" value="1"/>
</dbReference>
<keyword evidence="12 18" id="KW-0249">Electron transport</keyword>
<dbReference type="GO" id="GO:0004129">
    <property type="term" value="F:cytochrome-c oxidase activity"/>
    <property type="evidence" value="ECO:0007669"/>
    <property type="project" value="UniProtKB-EC"/>
</dbReference>
<protein>
    <recommendedName>
        <fullName evidence="4 18">Cytochrome c oxidase subunit 2</fullName>
    </recommendedName>
</protein>
<accession>A0A0U1XEB4</accession>